<dbReference type="OMA" id="QKPGYHV"/>
<dbReference type="EMBL" id="JH159152">
    <property type="protein sequence ID" value="EGZ26092.1"/>
    <property type="molecule type" value="Genomic_DNA"/>
</dbReference>
<dbReference type="GeneID" id="20652786"/>
<evidence type="ECO:0000256" key="1">
    <source>
        <dbReference type="ARBA" id="ARBA00022614"/>
    </source>
</evidence>
<protein>
    <recommendedName>
        <fullName evidence="6">U2A'/phosphoprotein 32 family A C-terminal domain-containing protein</fullName>
    </recommendedName>
</protein>
<dbReference type="AlphaFoldDB" id="G4YWH8"/>
<evidence type="ECO:0000256" key="2">
    <source>
        <dbReference type="ARBA" id="ARBA00022737"/>
    </source>
</evidence>
<accession>G4YWH8</accession>
<dbReference type="SUPFAM" id="SSF52058">
    <property type="entry name" value="L domain-like"/>
    <property type="match status" value="1"/>
</dbReference>
<dbReference type="GO" id="GO:0005737">
    <property type="term" value="C:cytoplasm"/>
    <property type="evidence" value="ECO:0007669"/>
    <property type="project" value="TreeGrafter"/>
</dbReference>
<keyword evidence="5" id="KW-1185">Reference proteome</keyword>
<evidence type="ECO:0008006" key="6">
    <source>
        <dbReference type="Google" id="ProtNLM"/>
    </source>
</evidence>
<reference evidence="4 5" key="1">
    <citation type="journal article" date="2006" name="Science">
        <title>Phytophthora genome sequences uncover evolutionary origins and mechanisms of pathogenesis.</title>
        <authorList>
            <person name="Tyler B.M."/>
            <person name="Tripathy S."/>
            <person name="Zhang X."/>
            <person name="Dehal P."/>
            <person name="Jiang R.H."/>
            <person name="Aerts A."/>
            <person name="Arredondo F.D."/>
            <person name="Baxter L."/>
            <person name="Bensasson D."/>
            <person name="Beynon J.L."/>
            <person name="Chapman J."/>
            <person name="Damasceno C.M."/>
            <person name="Dorrance A.E."/>
            <person name="Dou D."/>
            <person name="Dickerman A.W."/>
            <person name="Dubchak I.L."/>
            <person name="Garbelotto M."/>
            <person name="Gijzen M."/>
            <person name="Gordon S.G."/>
            <person name="Govers F."/>
            <person name="Grunwald N.J."/>
            <person name="Huang W."/>
            <person name="Ivors K.L."/>
            <person name="Jones R.W."/>
            <person name="Kamoun S."/>
            <person name="Krampis K."/>
            <person name="Lamour K.H."/>
            <person name="Lee M.K."/>
            <person name="McDonald W.H."/>
            <person name="Medina M."/>
            <person name="Meijer H.J."/>
            <person name="Nordberg E.K."/>
            <person name="Maclean D.J."/>
            <person name="Ospina-Giraldo M.D."/>
            <person name="Morris P.F."/>
            <person name="Phuntumart V."/>
            <person name="Putnam N.H."/>
            <person name="Rash S."/>
            <person name="Rose J.K."/>
            <person name="Sakihama Y."/>
            <person name="Salamov A.A."/>
            <person name="Savidor A."/>
            <person name="Scheuring C.F."/>
            <person name="Smith B.M."/>
            <person name="Sobral B.W."/>
            <person name="Terry A."/>
            <person name="Torto-Alalibo T.A."/>
            <person name="Win J."/>
            <person name="Xu Z."/>
            <person name="Zhang H."/>
            <person name="Grigoriev I.V."/>
            <person name="Rokhsar D.S."/>
            <person name="Boore J.L."/>
        </authorList>
    </citation>
    <scope>NUCLEOTIDE SEQUENCE [LARGE SCALE GENOMIC DNA]</scope>
    <source>
        <strain evidence="4 5">P6497</strain>
    </source>
</reference>
<evidence type="ECO:0000256" key="3">
    <source>
        <dbReference type="SAM" id="MobiDB-lite"/>
    </source>
</evidence>
<feature type="non-terminal residue" evidence="4">
    <location>
        <position position="216"/>
    </location>
</feature>
<dbReference type="RefSeq" id="XP_009521380.1">
    <property type="nucleotide sequence ID" value="XM_009523085.1"/>
</dbReference>
<evidence type="ECO:0000313" key="5">
    <source>
        <dbReference type="Proteomes" id="UP000002640"/>
    </source>
</evidence>
<keyword evidence="1" id="KW-0433">Leucine-rich repeat</keyword>
<evidence type="ECO:0000313" key="4">
    <source>
        <dbReference type="EMBL" id="EGZ26092.1"/>
    </source>
</evidence>
<dbReference type="InParanoid" id="G4YWH8"/>
<feature type="region of interest" description="Disordered" evidence="3">
    <location>
        <begin position="155"/>
        <end position="178"/>
    </location>
</feature>
<dbReference type="KEGG" id="psoj:PHYSODRAFT_445729"/>
<dbReference type="PANTHER" id="PTHR15454">
    <property type="entry name" value="NISCHARIN RELATED"/>
    <property type="match status" value="1"/>
</dbReference>
<dbReference type="Gene3D" id="3.80.10.10">
    <property type="entry name" value="Ribonuclease Inhibitor"/>
    <property type="match status" value="1"/>
</dbReference>
<name>G4YWH8_PHYSP</name>
<organism evidence="4 5">
    <name type="scientific">Phytophthora sojae (strain P6497)</name>
    <name type="common">Soybean stem and root rot agent</name>
    <name type="synonym">Phytophthora megasperma f. sp. glycines</name>
    <dbReference type="NCBI Taxonomy" id="1094619"/>
    <lineage>
        <taxon>Eukaryota</taxon>
        <taxon>Sar</taxon>
        <taxon>Stramenopiles</taxon>
        <taxon>Oomycota</taxon>
        <taxon>Peronosporomycetes</taxon>
        <taxon>Peronosporales</taxon>
        <taxon>Peronosporaceae</taxon>
        <taxon>Phytophthora</taxon>
    </lineage>
</organism>
<dbReference type="PANTHER" id="PTHR15454:SF73">
    <property type="entry name" value="DYNEIN AXONEMAL LIGHT CHAIN 1"/>
    <property type="match status" value="1"/>
</dbReference>
<dbReference type="InterPro" id="IPR032675">
    <property type="entry name" value="LRR_dom_sf"/>
</dbReference>
<keyword evidence="2" id="KW-0677">Repeat</keyword>
<proteinExistence type="predicted"/>
<dbReference type="Proteomes" id="UP000002640">
    <property type="component" value="Unassembled WGS sequence"/>
</dbReference>
<gene>
    <name evidence="4" type="ORF">PHYSODRAFT_445729</name>
</gene>
<sequence>MNTKGIETLEYLENLDVSDNLIEYPEALRALSMNQNLTHLTIRGNPLSQKPGYHVPMLDMIPSLIMLDDKKMRSAVKYKTREVSATKSLSYSRIYDDKKQFVIHTQTRPRPATTVQPLLPGDPASKYDGTMFLPPPIEPTHERVRAGLQKYQQGTAPISPPPAPISPSITTKAPNSPSKYRAAPYLSMYDRLAQSNGIPVNRPVAPSIKPILDPNP</sequence>